<evidence type="ECO:0000313" key="2">
    <source>
        <dbReference type="Proteomes" id="UP000027138"/>
    </source>
</evidence>
<accession>A0A067LCD8</accession>
<evidence type="ECO:0000313" key="1">
    <source>
        <dbReference type="EMBL" id="KDP42155.1"/>
    </source>
</evidence>
<protein>
    <submittedName>
        <fullName evidence="1">Uncharacterized protein</fullName>
    </submittedName>
</protein>
<keyword evidence="2" id="KW-1185">Reference proteome</keyword>
<organism evidence="1 2">
    <name type="scientific">Jatropha curcas</name>
    <name type="common">Barbados nut</name>
    <dbReference type="NCBI Taxonomy" id="180498"/>
    <lineage>
        <taxon>Eukaryota</taxon>
        <taxon>Viridiplantae</taxon>
        <taxon>Streptophyta</taxon>
        <taxon>Embryophyta</taxon>
        <taxon>Tracheophyta</taxon>
        <taxon>Spermatophyta</taxon>
        <taxon>Magnoliopsida</taxon>
        <taxon>eudicotyledons</taxon>
        <taxon>Gunneridae</taxon>
        <taxon>Pentapetalae</taxon>
        <taxon>rosids</taxon>
        <taxon>fabids</taxon>
        <taxon>Malpighiales</taxon>
        <taxon>Euphorbiaceae</taxon>
        <taxon>Crotonoideae</taxon>
        <taxon>Jatropheae</taxon>
        <taxon>Jatropha</taxon>
    </lineage>
</organism>
<name>A0A067LCD8_JATCU</name>
<dbReference type="EMBL" id="KK914310">
    <property type="protein sequence ID" value="KDP42155.1"/>
    <property type="molecule type" value="Genomic_DNA"/>
</dbReference>
<proteinExistence type="predicted"/>
<reference evidence="1 2" key="1">
    <citation type="journal article" date="2014" name="PLoS ONE">
        <title>Global Analysis of Gene Expression Profiles in Physic Nut (Jatropha curcas L.) Seedlings Exposed to Salt Stress.</title>
        <authorList>
            <person name="Zhang L."/>
            <person name="Zhang C."/>
            <person name="Wu P."/>
            <person name="Chen Y."/>
            <person name="Li M."/>
            <person name="Jiang H."/>
            <person name="Wu G."/>
        </authorList>
    </citation>
    <scope>NUCLEOTIDE SEQUENCE [LARGE SCALE GENOMIC DNA]</scope>
    <source>
        <strain evidence="2">cv. GZQX0401</strain>
        <tissue evidence="1">Young leaves</tissue>
    </source>
</reference>
<dbReference type="AlphaFoldDB" id="A0A067LCD8"/>
<gene>
    <name evidence="1" type="ORF">JCGZ_03022</name>
</gene>
<dbReference type="Proteomes" id="UP000027138">
    <property type="component" value="Unassembled WGS sequence"/>
</dbReference>
<sequence length="114" mass="12574">MSELIQTESVCGRNKVGRHAFPKLPFPFRIDPSREIALRAWHRRLGQRLVRVSPIPEPTPVSPVIRSSSSDSVSDSGLVEMADNTVNEIGFSPAQIRTITEIIAAALAQERAQN</sequence>